<organism evidence="1 2">
    <name type="scientific">Desulfonema magnum</name>
    <dbReference type="NCBI Taxonomy" id="45655"/>
    <lineage>
        <taxon>Bacteria</taxon>
        <taxon>Pseudomonadati</taxon>
        <taxon>Thermodesulfobacteriota</taxon>
        <taxon>Desulfobacteria</taxon>
        <taxon>Desulfobacterales</taxon>
        <taxon>Desulfococcaceae</taxon>
        <taxon>Desulfonema</taxon>
    </lineage>
</organism>
<dbReference type="Proteomes" id="UP000663722">
    <property type="component" value="Chromosome"/>
</dbReference>
<reference evidence="1" key="1">
    <citation type="journal article" date="2021" name="Microb. Physiol.">
        <title>Proteogenomic Insights into the Physiology of Marine, Sulfate-Reducing, Filamentous Desulfonema limicola and Desulfonema magnum.</title>
        <authorList>
            <person name="Schnaars V."/>
            <person name="Wohlbrand L."/>
            <person name="Scheve S."/>
            <person name="Hinrichs C."/>
            <person name="Reinhardt R."/>
            <person name="Rabus R."/>
        </authorList>
    </citation>
    <scope>NUCLEOTIDE SEQUENCE</scope>
    <source>
        <strain evidence="1">4be13</strain>
    </source>
</reference>
<evidence type="ECO:0000313" key="1">
    <source>
        <dbReference type="EMBL" id="QTA92401.1"/>
    </source>
</evidence>
<accession>A0A975BV94</accession>
<dbReference type="EMBL" id="CP061800">
    <property type="protein sequence ID" value="QTA92401.1"/>
    <property type="molecule type" value="Genomic_DNA"/>
</dbReference>
<evidence type="ECO:0000313" key="2">
    <source>
        <dbReference type="Proteomes" id="UP000663722"/>
    </source>
</evidence>
<dbReference type="AlphaFoldDB" id="A0A975BV94"/>
<sequence>MLFGQAHGVLAAKKIATKARRHKVTQRTFVNLRAFVSSWQKKLATKARRHKVTQRTFVNLRAFVAKRTATYDYSYSLFFKHALRGNDIMKVICLSPRVSLLVVTGRSWPFIKMCKLLNEG</sequence>
<name>A0A975BV94_9BACT</name>
<gene>
    <name evidence="1" type="ORF">dnm_084810</name>
</gene>
<proteinExistence type="predicted"/>
<keyword evidence="2" id="KW-1185">Reference proteome</keyword>
<protein>
    <submittedName>
        <fullName evidence="1">Uncharacterized protein</fullName>
    </submittedName>
</protein>
<dbReference type="KEGG" id="dmm:dnm_084810"/>